<keyword evidence="7" id="KW-0460">Magnesium</keyword>
<evidence type="ECO:0000256" key="9">
    <source>
        <dbReference type="SAM" id="Phobius"/>
    </source>
</evidence>
<evidence type="ECO:0000256" key="1">
    <source>
        <dbReference type="ARBA" id="ARBA00001936"/>
    </source>
</evidence>
<dbReference type="RefSeq" id="WP_263036477.1">
    <property type="nucleotide sequence ID" value="NZ_JAOTPL010000001.1"/>
</dbReference>
<name>A0AAE3IJR2_9BACT</name>
<comment type="caution">
    <text evidence="11">The sequence shown here is derived from an EMBL/GenBank/DDBJ whole genome shotgun (WGS) entry which is preliminary data.</text>
</comment>
<gene>
    <name evidence="11" type="ORF">OD355_00505</name>
</gene>
<keyword evidence="3" id="KW-0540">Nuclease</keyword>
<comment type="cofactor">
    <cofactor evidence="2">
        <name>Mg(2+)</name>
        <dbReference type="ChEBI" id="CHEBI:18420"/>
    </cofactor>
</comment>
<dbReference type="Proteomes" id="UP001209317">
    <property type="component" value="Unassembled WGS sequence"/>
</dbReference>
<evidence type="ECO:0000259" key="10">
    <source>
        <dbReference type="Pfam" id="PF03372"/>
    </source>
</evidence>
<evidence type="ECO:0000256" key="6">
    <source>
        <dbReference type="ARBA" id="ARBA00022801"/>
    </source>
</evidence>
<keyword evidence="9" id="KW-1133">Transmembrane helix</keyword>
<evidence type="ECO:0000256" key="7">
    <source>
        <dbReference type="ARBA" id="ARBA00022842"/>
    </source>
</evidence>
<evidence type="ECO:0000256" key="3">
    <source>
        <dbReference type="ARBA" id="ARBA00022722"/>
    </source>
</evidence>
<evidence type="ECO:0000313" key="11">
    <source>
        <dbReference type="EMBL" id="MCU7692989.1"/>
    </source>
</evidence>
<keyword evidence="8" id="KW-0234">DNA repair</keyword>
<keyword evidence="12" id="KW-1185">Reference proteome</keyword>
<dbReference type="InterPro" id="IPR005135">
    <property type="entry name" value="Endo/exonuclease/phosphatase"/>
</dbReference>
<evidence type="ECO:0000313" key="12">
    <source>
        <dbReference type="Proteomes" id="UP001209317"/>
    </source>
</evidence>
<dbReference type="GO" id="GO:0006281">
    <property type="term" value="P:DNA repair"/>
    <property type="evidence" value="ECO:0007669"/>
    <property type="project" value="UniProtKB-KW"/>
</dbReference>
<dbReference type="Pfam" id="PF03372">
    <property type="entry name" value="Exo_endo_phos"/>
    <property type="match status" value="1"/>
</dbReference>
<evidence type="ECO:0000256" key="2">
    <source>
        <dbReference type="ARBA" id="ARBA00001946"/>
    </source>
</evidence>
<feature type="transmembrane region" description="Helical" evidence="9">
    <location>
        <begin position="43"/>
        <end position="61"/>
    </location>
</feature>
<evidence type="ECO:0000256" key="8">
    <source>
        <dbReference type="ARBA" id="ARBA00023204"/>
    </source>
</evidence>
<dbReference type="InterPro" id="IPR036691">
    <property type="entry name" value="Endo/exonu/phosph_ase_sf"/>
</dbReference>
<dbReference type="GO" id="GO:0046872">
    <property type="term" value="F:metal ion binding"/>
    <property type="evidence" value="ECO:0007669"/>
    <property type="project" value="UniProtKB-KW"/>
</dbReference>
<evidence type="ECO:0000256" key="5">
    <source>
        <dbReference type="ARBA" id="ARBA00022763"/>
    </source>
</evidence>
<keyword evidence="11" id="KW-0255">Endonuclease</keyword>
<feature type="domain" description="Endonuclease/exonuclease/phosphatase" evidence="10">
    <location>
        <begin position="103"/>
        <end position="351"/>
    </location>
</feature>
<dbReference type="SUPFAM" id="SSF56219">
    <property type="entry name" value="DNase I-like"/>
    <property type="match status" value="1"/>
</dbReference>
<keyword evidence="5" id="KW-0227">DNA damage</keyword>
<keyword evidence="9" id="KW-0472">Membrane</keyword>
<dbReference type="PANTHER" id="PTHR15822">
    <property type="entry name" value="TRAF AND TNF RECEPTOR-ASSOCIATED PROTEIN"/>
    <property type="match status" value="1"/>
</dbReference>
<dbReference type="EMBL" id="JAOTPL010000001">
    <property type="protein sequence ID" value="MCU7692989.1"/>
    <property type="molecule type" value="Genomic_DNA"/>
</dbReference>
<organism evidence="11 12">
    <name type="scientific">Haoranjiania flava</name>
    <dbReference type="NCBI Taxonomy" id="1856322"/>
    <lineage>
        <taxon>Bacteria</taxon>
        <taxon>Pseudomonadati</taxon>
        <taxon>Bacteroidota</taxon>
        <taxon>Chitinophagia</taxon>
        <taxon>Chitinophagales</taxon>
        <taxon>Chitinophagaceae</taxon>
        <taxon>Haoranjiania</taxon>
    </lineage>
</organism>
<keyword evidence="4" id="KW-0479">Metal-binding</keyword>
<keyword evidence="6" id="KW-0378">Hydrolase</keyword>
<sequence>MRKAIKYSWLIALCCLFAAYLLSCASAFLSPQTFSWSNFFSIGFPYLFAAALVAAVFQAAISRKGMYLVLFVLAAGAYNMLNLIGTGKSNFSIEKNIKDLRVLTWNVETFKSENHSGGDSSVISQYLEVIEQYLPDVICLQEYTEDFSPGSAANFFEKRLAKNGYTFKETIADSTVTENGTVPNGAGLAIYSRLPVKNKQAAAFYSGEGIRHMLSVDIAYRGQMVNVNTLHLLSYQIDKHKEAFQKESTLKYTLRRLINVSKGQQRQAEEYMASMHTKHPKIICGDFNNVPTSYIYNMVKKNMQDVFLKGASGFGITFPNFLRTLRIDFIFADKRIQVSQTKIIATSVSDHYPLVTDISLR</sequence>
<dbReference type="PANTHER" id="PTHR15822:SF4">
    <property type="entry name" value="TYROSYL-DNA PHOSPHODIESTERASE 2"/>
    <property type="match status" value="1"/>
</dbReference>
<comment type="cofactor">
    <cofactor evidence="1">
        <name>Mn(2+)</name>
        <dbReference type="ChEBI" id="CHEBI:29035"/>
    </cofactor>
</comment>
<evidence type="ECO:0000256" key="4">
    <source>
        <dbReference type="ARBA" id="ARBA00022723"/>
    </source>
</evidence>
<dbReference type="Gene3D" id="3.60.10.10">
    <property type="entry name" value="Endonuclease/exonuclease/phosphatase"/>
    <property type="match status" value="1"/>
</dbReference>
<proteinExistence type="predicted"/>
<dbReference type="GO" id="GO:0016787">
    <property type="term" value="F:hydrolase activity"/>
    <property type="evidence" value="ECO:0007669"/>
    <property type="project" value="UniProtKB-KW"/>
</dbReference>
<dbReference type="AlphaFoldDB" id="A0AAE3IJR2"/>
<dbReference type="GO" id="GO:0004519">
    <property type="term" value="F:endonuclease activity"/>
    <property type="evidence" value="ECO:0007669"/>
    <property type="project" value="UniProtKB-KW"/>
</dbReference>
<accession>A0AAE3IJR2</accession>
<protein>
    <submittedName>
        <fullName evidence="11">Endonuclease/exonuclease/phosphatase family protein</fullName>
    </submittedName>
</protein>
<feature type="transmembrane region" description="Helical" evidence="9">
    <location>
        <begin position="68"/>
        <end position="85"/>
    </location>
</feature>
<dbReference type="InterPro" id="IPR051547">
    <property type="entry name" value="TDP2-like"/>
</dbReference>
<keyword evidence="9" id="KW-0812">Transmembrane</keyword>
<reference evidence="11" key="1">
    <citation type="submission" date="2022-10" db="EMBL/GenBank/DDBJ databases">
        <authorList>
            <person name="Kim H.S."/>
            <person name="Kim J.-S."/>
            <person name="Suh M.K."/>
            <person name="Eom M.K."/>
            <person name="Lee J.-S."/>
        </authorList>
    </citation>
    <scope>NUCLEOTIDE SEQUENCE</scope>
    <source>
        <strain evidence="11">LIP-5</strain>
    </source>
</reference>